<dbReference type="Gene3D" id="1.10.565.10">
    <property type="entry name" value="Retinoid X Receptor"/>
    <property type="match status" value="1"/>
</dbReference>
<evidence type="ECO:0000256" key="9">
    <source>
        <dbReference type="ARBA" id="ARBA00023242"/>
    </source>
</evidence>
<feature type="region of interest" description="Disordered" evidence="10">
    <location>
        <begin position="365"/>
        <end position="432"/>
    </location>
</feature>
<evidence type="ECO:0000313" key="14">
    <source>
        <dbReference type="Proteomes" id="UP000790347"/>
    </source>
</evidence>
<feature type="region of interest" description="Disordered" evidence="10">
    <location>
        <begin position="28"/>
        <end position="66"/>
    </location>
</feature>
<keyword evidence="2" id="KW-0479">Metal-binding</keyword>
<reference evidence="13" key="1">
    <citation type="submission" date="2013-05" db="EMBL/GenBank/DDBJ databases">
        <authorList>
            <person name="Yim A.K.Y."/>
            <person name="Chan T.F."/>
            <person name="Ji K.M."/>
            <person name="Liu X.Y."/>
            <person name="Zhou J.W."/>
            <person name="Li R.Q."/>
            <person name="Yang K.Y."/>
            <person name="Li J."/>
            <person name="Li M."/>
            <person name="Law P.T.W."/>
            <person name="Wu Y.L."/>
            <person name="Cai Z.L."/>
            <person name="Qin H."/>
            <person name="Bao Y."/>
            <person name="Leung R.K.K."/>
            <person name="Ng P.K.S."/>
            <person name="Zou J."/>
            <person name="Zhong X.J."/>
            <person name="Ran P.X."/>
            <person name="Zhong N.S."/>
            <person name="Liu Z.G."/>
            <person name="Tsui S.K.W."/>
        </authorList>
    </citation>
    <scope>NUCLEOTIDE SEQUENCE</scope>
    <source>
        <strain evidence="13">Derf</strain>
        <tissue evidence="13">Whole organism</tissue>
    </source>
</reference>
<proteinExistence type="predicted"/>
<feature type="compositionally biased region" description="Basic and acidic residues" evidence="10">
    <location>
        <begin position="601"/>
        <end position="614"/>
    </location>
</feature>
<dbReference type="InterPro" id="IPR000536">
    <property type="entry name" value="Nucl_hrmn_rcpt_lig-bd"/>
</dbReference>
<dbReference type="GO" id="GO:0008270">
    <property type="term" value="F:zinc ion binding"/>
    <property type="evidence" value="ECO:0007669"/>
    <property type="project" value="UniProtKB-KW"/>
</dbReference>
<keyword evidence="6" id="KW-0238">DNA-binding</keyword>
<dbReference type="PROSITE" id="PS00031">
    <property type="entry name" value="NUCLEAR_REC_DBD_1"/>
    <property type="match status" value="1"/>
</dbReference>
<evidence type="ECO:0000256" key="7">
    <source>
        <dbReference type="ARBA" id="ARBA00023163"/>
    </source>
</evidence>
<evidence type="ECO:0000256" key="1">
    <source>
        <dbReference type="ARBA" id="ARBA00004123"/>
    </source>
</evidence>
<evidence type="ECO:0000313" key="13">
    <source>
        <dbReference type="EMBL" id="KAH9526326.1"/>
    </source>
</evidence>
<dbReference type="CDD" id="cd06970">
    <property type="entry name" value="NR_DBD_PNR"/>
    <property type="match status" value="1"/>
</dbReference>
<dbReference type="PRINTS" id="PR00398">
    <property type="entry name" value="STRDHORMONER"/>
</dbReference>
<evidence type="ECO:0000256" key="3">
    <source>
        <dbReference type="ARBA" id="ARBA00022771"/>
    </source>
</evidence>
<gene>
    <name evidence="13" type="ORF">DERF_000424</name>
</gene>
<dbReference type="GO" id="GO:0045944">
    <property type="term" value="P:positive regulation of transcription by RNA polymerase II"/>
    <property type="evidence" value="ECO:0007669"/>
    <property type="project" value="UniProtKB-ARBA"/>
</dbReference>
<comment type="subcellular location">
    <subcellularLocation>
        <location evidence="1">Nucleus</location>
    </subcellularLocation>
</comment>
<feature type="compositionally biased region" description="Low complexity" evidence="10">
    <location>
        <begin position="48"/>
        <end position="66"/>
    </location>
</feature>
<dbReference type="InterPro" id="IPR001628">
    <property type="entry name" value="Znf_hrmn_rcpt"/>
</dbReference>
<feature type="domain" description="Nuclear receptor" evidence="11">
    <location>
        <begin position="439"/>
        <end position="515"/>
    </location>
</feature>
<feature type="compositionally biased region" description="Gly residues" evidence="10">
    <location>
        <begin position="419"/>
        <end position="428"/>
    </location>
</feature>
<protein>
    <submittedName>
        <fullName evidence="13">Uncharacterized protein</fullName>
    </submittedName>
</protein>
<dbReference type="Gene3D" id="3.30.50.10">
    <property type="entry name" value="Erythroid Transcription Factor GATA-1, subunit A"/>
    <property type="match status" value="1"/>
</dbReference>
<keyword evidence="8" id="KW-0675">Receptor</keyword>
<feature type="compositionally biased region" description="Acidic residues" evidence="10">
    <location>
        <begin position="28"/>
        <end position="46"/>
    </location>
</feature>
<evidence type="ECO:0000256" key="5">
    <source>
        <dbReference type="ARBA" id="ARBA00023015"/>
    </source>
</evidence>
<comment type="caution">
    <text evidence="13">The sequence shown here is derived from an EMBL/GenBank/DDBJ whole genome shotgun (WGS) entry which is preliminary data.</text>
</comment>
<sequence length="882" mass="96063">MNIDNEICFCMFGPKFCPIGQQTDSCFDDGDDQEMIENDNDDDDDFQINRSNSSNSSSGSGVGSINNDLNNDATTSICGTISPLITAFDSSNNSSPIPISTSVSMIGGSSRNDPLMSATDLNVRYHHNLHHHFMMMNKCSKELNKKMTMIPVTSTIDSNLNSTTSSVTTTGGVGGGGGNGNGSNPIMNFDFALPPITATDMMSGNLATSTTSATDLFFSYQQQLLAARNAAAVAAFNGNSANLNPFTNTFLTNGNGNQHQQQLGSQFSTTSPLFKSSNNQASAAASLVTSYMQNSLLHSMAAAGQLHPLNLTFATPTITPSSTTVNRHNSIQQNLIEETNTQTSTQQQQQQVPVNTNNIHRSNQGEISKQSQQNHHNHHHHHHQQPTSSKSDDTTKSPEPISAGKCSNNGSNNNNVNGNDGGGGGVGGKQPKPTMNPSNLLCVVCGDLSSGKHYGILACNGCSGFFKRSVRRKLIYRCQAGTGNCIIDKQHRNQCQACRLKKCISMGMNKDAVQNERQPRNTATIRPEVLLSDSNSERLLREGVAATVAAVFGLSNCAGTIGGGGVKHRDHGHGHWRFNDKRTSGLRGSNKLQQSHNHHQNGHDNHHSNSKCSADHHKENRNMEIRNSDSNKESIIDSTFRSNLGSYLMATSDPSQYLSISDLSIPSSSSSSSSSSLILLNPDSFYEISAGLLFTGVKWIKNLPSFASLGFRDQIVLLEESWTEIFLLNAIQWSLPLDKCSIFSSQNIPNGNDYVPEIRVLNDMFQRFRIMAITPTEFACLKALALFKPEARGLKDVTKIEQMQDQLQSMLLQQMMKNQNQDTSTTTTTTSTNTTNPIRFGKLLLLLLSLKIIPTEKIASIYFKKAIGNTTIEKLLCEMFKC</sequence>
<dbReference type="InterPro" id="IPR050274">
    <property type="entry name" value="Nuclear_hormone_rcpt_NR2"/>
</dbReference>
<dbReference type="Proteomes" id="UP000790347">
    <property type="component" value="Unassembled WGS sequence"/>
</dbReference>
<dbReference type="InterPro" id="IPR035500">
    <property type="entry name" value="NHR-like_dom_sf"/>
</dbReference>
<reference evidence="13" key="2">
    <citation type="journal article" date="2022" name="Res Sq">
        <title>Comparative Genomics Reveals Insights into the Divergent Evolution of Astigmatic Mites and Household Pest Adaptations.</title>
        <authorList>
            <person name="Xiong Q."/>
            <person name="Wan A.T.-Y."/>
            <person name="Liu X.-Y."/>
            <person name="Fung C.S.-H."/>
            <person name="Xiao X."/>
            <person name="Malainual N."/>
            <person name="Hou J."/>
            <person name="Wang L."/>
            <person name="Wang M."/>
            <person name="Yang K."/>
            <person name="Cui Y."/>
            <person name="Leung E."/>
            <person name="Nong W."/>
            <person name="Shin S.-K."/>
            <person name="Au S."/>
            <person name="Jeong K.Y."/>
            <person name="Chew F.T."/>
            <person name="Hui J."/>
            <person name="Leung T.F."/>
            <person name="Tungtrongchitr A."/>
            <person name="Zhong N."/>
            <person name="Liu Z."/>
            <person name="Tsui S."/>
        </authorList>
    </citation>
    <scope>NUCLEOTIDE SEQUENCE</scope>
    <source>
        <strain evidence="13">Derf</strain>
        <tissue evidence="13">Whole organism</tissue>
    </source>
</reference>
<dbReference type="EMBL" id="ASGP02000001">
    <property type="protein sequence ID" value="KAH9526326.1"/>
    <property type="molecule type" value="Genomic_DNA"/>
</dbReference>
<feature type="compositionally biased region" description="Low complexity" evidence="10">
    <location>
        <begin position="407"/>
        <end position="418"/>
    </location>
</feature>
<evidence type="ECO:0000256" key="10">
    <source>
        <dbReference type="SAM" id="MobiDB-lite"/>
    </source>
</evidence>
<dbReference type="GO" id="GO:0005634">
    <property type="term" value="C:nucleus"/>
    <property type="evidence" value="ECO:0007669"/>
    <property type="project" value="UniProtKB-SubCell"/>
</dbReference>
<keyword evidence="4" id="KW-0862">Zinc</keyword>
<dbReference type="PANTHER" id="PTHR24083">
    <property type="entry name" value="NUCLEAR HORMONE RECEPTOR"/>
    <property type="match status" value="1"/>
</dbReference>
<dbReference type="GO" id="GO:0003700">
    <property type="term" value="F:DNA-binding transcription factor activity"/>
    <property type="evidence" value="ECO:0007669"/>
    <property type="project" value="InterPro"/>
</dbReference>
<dbReference type="SUPFAM" id="SSF48508">
    <property type="entry name" value="Nuclear receptor ligand-binding domain"/>
    <property type="match status" value="1"/>
</dbReference>
<feature type="region of interest" description="Disordered" evidence="10">
    <location>
        <begin position="566"/>
        <end position="614"/>
    </location>
</feature>
<dbReference type="SMART" id="SM00430">
    <property type="entry name" value="HOLI"/>
    <property type="match status" value="1"/>
</dbReference>
<feature type="compositionally biased region" description="Basic residues" evidence="10">
    <location>
        <begin position="566"/>
        <end position="576"/>
    </location>
</feature>
<dbReference type="GO" id="GO:0043565">
    <property type="term" value="F:sequence-specific DNA binding"/>
    <property type="evidence" value="ECO:0007669"/>
    <property type="project" value="InterPro"/>
</dbReference>
<evidence type="ECO:0000256" key="4">
    <source>
        <dbReference type="ARBA" id="ARBA00022833"/>
    </source>
</evidence>
<keyword evidence="9" id="KW-0539">Nucleus</keyword>
<dbReference type="InterPro" id="IPR001723">
    <property type="entry name" value="Nuclear_hrmn_rcpt"/>
</dbReference>
<dbReference type="InterPro" id="IPR013088">
    <property type="entry name" value="Znf_NHR/GATA"/>
</dbReference>
<evidence type="ECO:0000256" key="6">
    <source>
        <dbReference type="ARBA" id="ARBA00023125"/>
    </source>
</evidence>
<keyword evidence="3" id="KW-0863">Zinc-finger</keyword>
<dbReference type="PRINTS" id="PR00047">
    <property type="entry name" value="STROIDFINGER"/>
</dbReference>
<accession>A0A922I9W2</accession>
<feature type="domain" description="NR LBD" evidence="12">
    <location>
        <begin position="649"/>
        <end position="882"/>
    </location>
</feature>
<dbReference type="Pfam" id="PF00105">
    <property type="entry name" value="zf-C4"/>
    <property type="match status" value="1"/>
</dbReference>
<evidence type="ECO:0000256" key="8">
    <source>
        <dbReference type="ARBA" id="ARBA00023170"/>
    </source>
</evidence>
<dbReference type="SMART" id="SM00399">
    <property type="entry name" value="ZnF_C4"/>
    <property type="match status" value="1"/>
</dbReference>
<evidence type="ECO:0000259" key="12">
    <source>
        <dbReference type="PROSITE" id="PS51843"/>
    </source>
</evidence>
<keyword evidence="5" id="KW-0805">Transcription regulation</keyword>
<keyword evidence="14" id="KW-1185">Reference proteome</keyword>
<keyword evidence="7" id="KW-0804">Transcription</keyword>
<evidence type="ECO:0000259" key="11">
    <source>
        <dbReference type="PROSITE" id="PS51030"/>
    </source>
</evidence>
<dbReference type="SUPFAM" id="SSF57716">
    <property type="entry name" value="Glucocorticoid receptor-like (DNA-binding domain)"/>
    <property type="match status" value="1"/>
</dbReference>
<organism evidence="13 14">
    <name type="scientific">Dermatophagoides farinae</name>
    <name type="common">American house dust mite</name>
    <dbReference type="NCBI Taxonomy" id="6954"/>
    <lineage>
        <taxon>Eukaryota</taxon>
        <taxon>Metazoa</taxon>
        <taxon>Ecdysozoa</taxon>
        <taxon>Arthropoda</taxon>
        <taxon>Chelicerata</taxon>
        <taxon>Arachnida</taxon>
        <taxon>Acari</taxon>
        <taxon>Acariformes</taxon>
        <taxon>Sarcoptiformes</taxon>
        <taxon>Astigmata</taxon>
        <taxon>Psoroptidia</taxon>
        <taxon>Analgoidea</taxon>
        <taxon>Pyroglyphidae</taxon>
        <taxon>Dermatophagoidinae</taxon>
        <taxon>Dermatophagoides</taxon>
    </lineage>
</organism>
<feature type="compositionally biased region" description="Basic residues" evidence="10">
    <location>
        <begin position="375"/>
        <end position="384"/>
    </location>
</feature>
<dbReference type="FunFam" id="3.30.50.10:FF:000028">
    <property type="entry name" value="Nuclear receptor subfamily 2, group E, member 3"/>
    <property type="match status" value="1"/>
</dbReference>
<evidence type="ECO:0000256" key="2">
    <source>
        <dbReference type="ARBA" id="ARBA00022723"/>
    </source>
</evidence>
<dbReference type="Pfam" id="PF00104">
    <property type="entry name" value="Hormone_recep"/>
    <property type="match status" value="1"/>
</dbReference>
<name>A0A922I9W2_DERFA</name>
<dbReference type="PROSITE" id="PS51843">
    <property type="entry name" value="NR_LBD"/>
    <property type="match status" value="1"/>
</dbReference>
<dbReference type="PROSITE" id="PS51030">
    <property type="entry name" value="NUCLEAR_REC_DBD_2"/>
    <property type="match status" value="1"/>
</dbReference>
<dbReference type="AlphaFoldDB" id="A0A922I9W2"/>